<keyword evidence="1" id="KW-0812">Transmembrane</keyword>
<dbReference type="GeneID" id="61303173"/>
<protein>
    <submittedName>
        <fullName evidence="2">Uncharacterized protein DUF2628</fullName>
    </submittedName>
</protein>
<evidence type="ECO:0000313" key="3">
    <source>
        <dbReference type="EMBL" id="SEK11327.1"/>
    </source>
</evidence>
<proteinExistence type="predicted"/>
<evidence type="ECO:0000256" key="1">
    <source>
        <dbReference type="SAM" id="Phobius"/>
    </source>
</evidence>
<dbReference type="Proteomes" id="UP000183529">
    <property type="component" value="Unassembled WGS sequence"/>
</dbReference>
<evidence type="ECO:0000313" key="2">
    <source>
        <dbReference type="EMBL" id="PXX10632.1"/>
    </source>
</evidence>
<keyword evidence="1" id="KW-1133">Transmembrane helix</keyword>
<dbReference type="InterPro" id="IPR024399">
    <property type="entry name" value="DUF2628"/>
</dbReference>
<dbReference type="EMBL" id="FNZM01000020">
    <property type="protein sequence ID" value="SEK11327.1"/>
    <property type="molecule type" value="Genomic_DNA"/>
</dbReference>
<feature type="transmembrane region" description="Helical" evidence="1">
    <location>
        <begin position="102"/>
        <end position="124"/>
    </location>
</feature>
<keyword evidence="1" id="KW-0472">Membrane</keyword>
<dbReference type="EMBL" id="QJJV01000021">
    <property type="protein sequence ID" value="PXX10632.1"/>
    <property type="molecule type" value="Genomic_DNA"/>
</dbReference>
<sequence length="144" mass="16239">MQTEPTSSTYHGLPKRWVDRFEFFDAHGAPGSPAYKAAFKQIPFLQRIKIGGNFFAFFFGPIYFLVCGLWRTAIATLGLTCAACVIAAVLMMFVPGDRAADMIARMAGLAVALICAQVANYAVYRKEVKREAERWNFFKLIRWI</sequence>
<organism evidence="3 4">
    <name type="scientific">Paraburkholderia tropica</name>
    <dbReference type="NCBI Taxonomy" id="92647"/>
    <lineage>
        <taxon>Bacteria</taxon>
        <taxon>Pseudomonadati</taxon>
        <taxon>Pseudomonadota</taxon>
        <taxon>Betaproteobacteria</taxon>
        <taxon>Burkholderiales</taxon>
        <taxon>Burkholderiaceae</taxon>
        <taxon>Paraburkholderia</taxon>
    </lineage>
</organism>
<feature type="transmembrane region" description="Helical" evidence="1">
    <location>
        <begin position="77"/>
        <end position="96"/>
    </location>
</feature>
<accession>A0A1A5XH84</accession>
<reference evidence="2 5" key="2">
    <citation type="submission" date="2018-05" db="EMBL/GenBank/DDBJ databases">
        <title>Genomic Encyclopedia of Type Strains, Phase IV (KMG-V): Genome sequencing to study the core and pangenomes of soil and plant-associated prokaryotes.</title>
        <authorList>
            <person name="Whitman W."/>
        </authorList>
    </citation>
    <scope>NUCLEOTIDE SEQUENCE [LARGE SCALE GENOMIC DNA]</scope>
    <source>
        <strain evidence="2 5">SIr-6563</strain>
    </source>
</reference>
<comment type="caution">
    <text evidence="3">The sequence shown here is derived from an EMBL/GenBank/DDBJ whole genome shotgun (WGS) entry which is preliminary data.</text>
</comment>
<reference evidence="3 4" key="1">
    <citation type="submission" date="2016-10" db="EMBL/GenBank/DDBJ databases">
        <authorList>
            <person name="Varghese N."/>
            <person name="Submissions S."/>
        </authorList>
    </citation>
    <scope>NUCLEOTIDE SEQUENCE [LARGE SCALE GENOMIC DNA]</scope>
    <source>
        <strain evidence="3 4">LMG 22274</strain>
    </source>
</reference>
<name>A0A1A5XH84_9BURK</name>
<gene>
    <name evidence="2" type="ORF">C7400_121109</name>
    <name evidence="3" type="ORF">SAMN05216550_12044</name>
</gene>
<keyword evidence="5" id="KW-1185">Reference proteome</keyword>
<evidence type="ECO:0000313" key="5">
    <source>
        <dbReference type="Proteomes" id="UP000247515"/>
    </source>
</evidence>
<dbReference type="AlphaFoldDB" id="A0A1A5XH84"/>
<dbReference type="Pfam" id="PF10947">
    <property type="entry name" value="DUF2628"/>
    <property type="match status" value="1"/>
</dbReference>
<feature type="transmembrane region" description="Helical" evidence="1">
    <location>
        <begin position="50"/>
        <end position="70"/>
    </location>
</feature>
<dbReference type="Proteomes" id="UP000247515">
    <property type="component" value="Unassembled WGS sequence"/>
</dbReference>
<dbReference type="RefSeq" id="WP_065059284.1">
    <property type="nucleotide sequence ID" value="NZ_CADFGN010000003.1"/>
</dbReference>
<dbReference type="OrthoDB" id="6945649at2"/>
<evidence type="ECO:0000313" key="4">
    <source>
        <dbReference type="Proteomes" id="UP000183529"/>
    </source>
</evidence>